<dbReference type="OrthoDB" id="1751168at2759"/>
<evidence type="ECO:0000313" key="2">
    <source>
        <dbReference type="EMBL" id="KZV34556.1"/>
    </source>
</evidence>
<organism evidence="2 3">
    <name type="scientific">Dorcoceras hygrometricum</name>
    <dbReference type="NCBI Taxonomy" id="472368"/>
    <lineage>
        <taxon>Eukaryota</taxon>
        <taxon>Viridiplantae</taxon>
        <taxon>Streptophyta</taxon>
        <taxon>Embryophyta</taxon>
        <taxon>Tracheophyta</taxon>
        <taxon>Spermatophyta</taxon>
        <taxon>Magnoliopsida</taxon>
        <taxon>eudicotyledons</taxon>
        <taxon>Gunneridae</taxon>
        <taxon>Pentapetalae</taxon>
        <taxon>asterids</taxon>
        <taxon>lamiids</taxon>
        <taxon>Lamiales</taxon>
        <taxon>Gesneriaceae</taxon>
        <taxon>Didymocarpoideae</taxon>
        <taxon>Trichosporeae</taxon>
        <taxon>Loxocarpinae</taxon>
        <taxon>Dorcoceras</taxon>
    </lineage>
</organism>
<feature type="region of interest" description="Disordered" evidence="1">
    <location>
        <begin position="171"/>
        <end position="207"/>
    </location>
</feature>
<accession>A0A2Z7BRK7</accession>
<evidence type="ECO:0000256" key="1">
    <source>
        <dbReference type="SAM" id="MobiDB-lite"/>
    </source>
</evidence>
<dbReference type="EMBL" id="KV005038">
    <property type="protein sequence ID" value="KZV34556.1"/>
    <property type="molecule type" value="Genomic_DNA"/>
</dbReference>
<keyword evidence="3" id="KW-1185">Reference proteome</keyword>
<gene>
    <name evidence="2" type="ORF">F511_12621</name>
</gene>
<feature type="compositionally biased region" description="Polar residues" evidence="1">
    <location>
        <begin position="171"/>
        <end position="189"/>
    </location>
</feature>
<sequence length="207" mass="23029">MEHTGMAKMFKSLEDTGLKGFLEASGLVYEDDVVEFFANAKVVMGTIISFVINRKLALTKDVLAKTFGLPTEGMASFLDIPSKTMTEMQMKFLGTDVSFKAPKNKKEMNIEYRLLHDIISKALCAKASSFEVVTSEKFDLMLAIRVGIKVLNNKSVHIYLKKNLNVHPTSEASRISGATASEQHSTTDIIQKEADETKKPDVRTRNC</sequence>
<dbReference type="AlphaFoldDB" id="A0A2Z7BRK7"/>
<reference evidence="2 3" key="1">
    <citation type="journal article" date="2015" name="Proc. Natl. Acad. Sci. U.S.A.">
        <title>The resurrection genome of Boea hygrometrica: A blueprint for survival of dehydration.</title>
        <authorList>
            <person name="Xiao L."/>
            <person name="Yang G."/>
            <person name="Zhang L."/>
            <person name="Yang X."/>
            <person name="Zhao S."/>
            <person name="Ji Z."/>
            <person name="Zhou Q."/>
            <person name="Hu M."/>
            <person name="Wang Y."/>
            <person name="Chen M."/>
            <person name="Xu Y."/>
            <person name="Jin H."/>
            <person name="Xiao X."/>
            <person name="Hu G."/>
            <person name="Bao F."/>
            <person name="Hu Y."/>
            <person name="Wan P."/>
            <person name="Li L."/>
            <person name="Deng X."/>
            <person name="Kuang T."/>
            <person name="Xiang C."/>
            <person name="Zhu J.K."/>
            <person name="Oliver M.J."/>
            <person name="He Y."/>
        </authorList>
    </citation>
    <scope>NUCLEOTIDE SEQUENCE [LARGE SCALE GENOMIC DNA]</scope>
    <source>
        <strain evidence="3">cv. XS01</strain>
    </source>
</reference>
<dbReference type="Proteomes" id="UP000250235">
    <property type="component" value="Unassembled WGS sequence"/>
</dbReference>
<evidence type="ECO:0000313" key="3">
    <source>
        <dbReference type="Proteomes" id="UP000250235"/>
    </source>
</evidence>
<protein>
    <submittedName>
        <fullName evidence="2">Uncharacterized protein</fullName>
    </submittedName>
</protein>
<name>A0A2Z7BRK7_9LAMI</name>
<feature type="compositionally biased region" description="Basic and acidic residues" evidence="1">
    <location>
        <begin position="190"/>
        <end position="207"/>
    </location>
</feature>
<proteinExistence type="predicted"/>